<evidence type="ECO:0000313" key="4">
    <source>
        <dbReference type="Proteomes" id="UP000184076"/>
    </source>
</evidence>
<protein>
    <submittedName>
        <fullName evidence="3">Nucleotide-binding universal stress protein, UspA family</fullName>
    </submittedName>
</protein>
<dbReference type="Gene3D" id="3.40.50.620">
    <property type="entry name" value="HUPs"/>
    <property type="match status" value="1"/>
</dbReference>
<feature type="domain" description="UspA" evidence="2">
    <location>
        <begin position="3"/>
        <end position="149"/>
    </location>
</feature>
<sequence length="150" mass="17257">MEHKVLVGIDCSPNAERAVDYVGTLLRVHDQVRITLHHVLTAPSADILPDGHKRRRALEERRERALRQLEAMAQRLVERGIPRDRIRLQVQECEKGEGIARLLLEEQRRGGYQTVVVGRRGMSKREEFLFGSVSSKIVREARNCTVWVVQ</sequence>
<dbReference type="InterPro" id="IPR006016">
    <property type="entry name" value="UspA"/>
</dbReference>
<dbReference type="AlphaFoldDB" id="A0A1M4S9Q1"/>
<reference evidence="4" key="1">
    <citation type="submission" date="2016-11" db="EMBL/GenBank/DDBJ databases">
        <authorList>
            <person name="Varghese N."/>
            <person name="Submissions S."/>
        </authorList>
    </citation>
    <scope>NUCLEOTIDE SEQUENCE [LARGE SCALE GENOMIC DNA]</scope>
    <source>
        <strain evidence="4">DSM 9756</strain>
    </source>
</reference>
<dbReference type="STRING" id="1121391.SAMN02745206_00029"/>
<evidence type="ECO:0000259" key="2">
    <source>
        <dbReference type="Pfam" id="PF00582"/>
    </source>
</evidence>
<dbReference type="PANTHER" id="PTHR46268:SF6">
    <property type="entry name" value="UNIVERSAL STRESS PROTEIN UP12"/>
    <property type="match status" value="1"/>
</dbReference>
<gene>
    <name evidence="3" type="ORF">SAMN02745206_00029</name>
</gene>
<evidence type="ECO:0000256" key="1">
    <source>
        <dbReference type="ARBA" id="ARBA00008791"/>
    </source>
</evidence>
<dbReference type="CDD" id="cd00293">
    <property type="entry name" value="USP-like"/>
    <property type="match status" value="1"/>
</dbReference>
<name>A0A1M4S9Q1_9BACT</name>
<dbReference type="Pfam" id="PF00582">
    <property type="entry name" value="Usp"/>
    <property type="match status" value="1"/>
</dbReference>
<dbReference type="InterPro" id="IPR006015">
    <property type="entry name" value="Universal_stress_UspA"/>
</dbReference>
<accession>A0A1M4S9Q1</accession>
<dbReference type="EMBL" id="FQVB01000003">
    <property type="protein sequence ID" value="SHE28898.1"/>
    <property type="molecule type" value="Genomic_DNA"/>
</dbReference>
<evidence type="ECO:0000313" key="3">
    <source>
        <dbReference type="EMBL" id="SHE28898.1"/>
    </source>
</evidence>
<keyword evidence="4" id="KW-1185">Reference proteome</keyword>
<organism evidence="3 4">
    <name type="scientific">Desulfacinum infernum DSM 9756</name>
    <dbReference type="NCBI Taxonomy" id="1121391"/>
    <lineage>
        <taxon>Bacteria</taxon>
        <taxon>Pseudomonadati</taxon>
        <taxon>Thermodesulfobacteriota</taxon>
        <taxon>Syntrophobacteria</taxon>
        <taxon>Syntrophobacterales</taxon>
        <taxon>Syntrophobacteraceae</taxon>
        <taxon>Desulfacinum</taxon>
    </lineage>
</organism>
<dbReference type="Proteomes" id="UP000184076">
    <property type="component" value="Unassembled WGS sequence"/>
</dbReference>
<dbReference type="PANTHER" id="PTHR46268">
    <property type="entry name" value="STRESS RESPONSE PROTEIN NHAX"/>
    <property type="match status" value="1"/>
</dbReference>
<dbReference type="RefSeq" id="WP_073035782.1">
    <property type="nucleotide sequence ID" value="NZ_FQVB01000003.1"/>
</dbReference>
<dbReference type="InterPro" id="IPR014729">
    <property type="entry name" value="Rossmann-like_a/b/a_fold"/>
</dbReference>
<dbReference type="PRINTS" id="PR01438">
    <property type="entry name" value="UNVRSLSTRESS"/>
</dbReference>
<dbReference type="SUPFAM" id="SSF52402">
    <property type="entry name" value="Adenine nucleotide alpha hydrolases-like"/>
    <property type="match status" value="1"/>
</dbReference>
<comment type="similarity">
    <text evidence="1">Belongs to the universal stress protein A family.</text>
</comment>
<dbReference type="OrthoDB" id="5420527at2"/>
<proteinExistence type="inferred from homology"/>